<accession>A0ABD0V0V2</accession>
<keyword evidence="4" id="KW-1185">Reference proteome</keyword>
<comment type="caution">
    <text evidence="3">The sequence shown here is derived from an EMBL/GenBank/DDBJ whole genome shotgun (WGS) entry which is preliminary data.</text>
</comment>
<dbReference type="Proteomes" id="UP001552299">
    <property type="component" value="Unassembled WGS sequence"/>
</dbReference>
<dbReference type="Gene3D" id="1.20.5.190">
    <property type="match status" value="1"/>
</dbReference>
<name>A0ABD0V0V2_DENTH</name>
<organism evidence="3 4">
    <name type="scientific">Dendrobium thyrsiflorum</name>
    <name type="common">Pinecone-like raceme dendrobium</name>
    <name type="synonym">Orchid</name>
    <dbReference type="NCBI Taxonomy" id="117978"/>
    <lineage>
        <taxon>Eukaryota</taxon>
        <taxon>Viridiplantae</taxon>
        <taxon>Streptophyta</taxon>
        <taxon>Embryophyta</taxon>
        <taxon>Tracheophyta</taxon>
        <taxon>Spermatophyta</taxon>
        <taxon>Magnoliopsida</taxon>
        <taxon>Liliopsida</taxon>
        <taxon>Asparagales</taxon>
        <taxon>Orchidaceae</taxon>
        <taxon>Epidendroideae</taxon>
        <taxon>Malaxideae</taxon>
        <taxon>Dendrobiinae</taxon>
        <taxon>Dendrobium</taxon>
    </lineage>
</organism>
<dbReference type="EMBL" id="JANQDX010000009">
    <property type="protein sequence ID" value="KAL0918707.1"/>
    <property type="molecule type" value="Genomic_DNA"/>
</dbReference>
<feature type="region of interest" description="Disordered" evidence="2">
    <location>
        <begin position="166"/>
        <end position="211"/>
    </location>
</feature>
<feature type="coiled-coil region" evidence="1">
    <location>
        <begin position="106"/>
        <end position="133"/>
    </location>
</feature>
<evidence type="ECO:0000256" key="2">
    <source>
        <dbReference type="SAM" id="MobiDB-lite"/>
    </source>
</evidence>
<evidence type="ECO:0000313" key="3">
    <source>
        <dbReference type="EMBL" id="KAL0918707.1"/>
    </source>
</evidence>
<keyword evidence="1" id="KW-0175">Coiled coil</keyword>
<reference evidence="3 4" key="1">
    <citation type="journal article" date="2024" name="Plant Biotechnol. J.">
        <title>Dendrobium thyrsiflorum genome and its molecular insights into genes involved in important horticultural traits.</title>
        <authorList>
            <person name="Chen B."/>
            <person name="Wang J.Y."/>
            <person name="Zheng P.J."/>
            <person name="Li K.L."/>
            <person name="Liang Y.M."/>
            <person name="Chen X.F."/>
            <person name="Zhang C."/>
            <person name="Zhao X."/>
            <person name="He X."/>
            <person name="Zhang G.Q."/>
            <person name="Liu Z.J."/>
            <person name="Xu Q."/>
        </authorList>
    </citation>
    <scope>NUCLEOTIDE SEQUENCE [LARGE SCALE GENOMIC DNA]</scope>
    <source>
        <strain evidence="3">GZMU011</strain>
    </source>
</reference>
<proteinExistence type="predicted"/>
<evidence type="ECO:0000313" key="4">
    <source>
        <dbReference type="Proteomes" id="UP001552299"/>
    </source>
</evidence>
<evidence type="ECO:0000256" key="1">
    <source>
        <dbReference type="SAM" id="Coils"/>
    </source>
</evidence>
<dbReference type="AlphaFoldDB" id="A0ABD0V0V2"/>
<gene>
    <name evidence="3" type="ORF">M5K25_010730</name>
</gene>
<sequence>MPPLGPIPREESGRGYVGRREGFEHEWNGAEFERERGNYDQRRAEFERGGVYYDPMGAEFEKRRWKFDERLGFLWALAASTDLREIDPPLELRIDCILVPVAERQVEVLEGEIGQMKSEISDLQTQVSNLKKDISVIHDKFDSKFSILEEMLKKVLEGQTNKISSEVREVTDSQGSGKNPKPIKQREGQEMEISNGTEKMPPLGPIPRERSCRGYVERREGVGHEWRGVEFERRGAEFERRGLDYD</sequence>
<protein>
    <submittedName>
        <fullName evidence="3">Uncharacterized protein</fullName>
    </submittedName>
</protein>